<dbReference type="EMBL" id="GGEC01056282">
    <property type="protein sequence ID" value="MBX36766.1"/>
    <property type="molecule type" value="Transcribed_RNA"/>
</dbReference>
<dbReference type="AlphaFoldDB" id="A0A2P2N2W3"/>
<evidence type="ECO:0000313" key="1">
    <source>
        <dbReference type="EMBL" id="MBX36766.1"/>
    </source>
</evidence>
<accession>A0A2P2N2W3</accession>
<organism evidence="1">
    <name type="scientific">Rhizophora mucronata</name>
    <name type="common">Asiatic mangrove</name>
    <dbReference type="NCBI Taxonomy" id="61149"/>
    <lineage>
        <taxon>Eukaryota</taxon>
        <taxon>Viridiplantae</taxon>
        <taxon>Streptophyta</taxon>
        <taxon>Embryophyta</taxon>
        <taxon>Tracheophyta</taxon>
        <taxon>Spermatophyta</taxon>
        <taxon>Magnoliopsida</taxon>
        <taxon>eudicotyledons</taxon>
        <taxon>Gunneridae</taxon>
        <taxon>Pentapetalae</taxon>
        <taxon>rosids</taxon>
        <taxon>fabids</taxon>
        <taxon>Malpighiales</taxon>
        <taxon>Rhizophoraceae</taxon>
        <taxon>Rhizophora</taxon>
    </lineage>
</organism>
<sequence length="23" mass="2804">MRLALMLQFRRAPLWYFSTRGCS</sequence>
<name>A0A2P2N2W3_RHIMU</name>
<proteinExistence type="predicted"/>
<protein>
    <submittedName>
        <fullName evidence="1">Uncharacterized protein MANES_02G150800</fullName>
    </submittedName>
</protein>
<reference evidence="1" key="1">
    <citation type="submission" date="2018-02" db="EMBL/GenBank/DDBJ databases">
        <title>Rhizophora mucronata_Transcriptome.</title>
        <authorList>
            <person name="Meera S.P."/>
            <person name="Sreeshan A."/>
            <person name="Augustine A."/>
        </authorList>
    </citation>
    <scope>NUCLEOTIDE SEQUENCE</scope>
    <source>
        <tissue evidence="1">Leaf</tissue>
    </source>
</reference>